<evidence type="ECO:0000259" key="3">
    <source>
        <dbReference type="Pfam" id="PF01458"/>
    </source>
</evidence>
<dbReference type="PANTHER" id="PTHR43575">
    <property type="entry name" value="PROTEIN ABCI7, CHLOROPLASTIC"/>
    <property type="match status" value="1"/>
</dbReference>
<accession>A0ABP8JBP5</accession>
<keyword evidence="5" id="KW-1185">Reference proteome</keyword>
<comment type="similarity">
    <text evidence="1">Belongs to the iron-sulfur cluster assembly SufBD family.</text>
</comment>
<dbReference type="InterPro" id="IPR037284">
    <property type="entry name" value="SUF_FeS_clus_asmbl_SufBD_sf"/>
</dbReference>
<proteinExistence type="inferred from homology"/>
<sequence length="392" mass="41810">MSLLTPQRPASGAHTDSAATMVPDQSRAERTTSYDVADFALPTGREEEWRFTPVDRIGMLFRDEATGAHLTWSNTLPDGVTLGTASTEDVRASGTPAPGDRAAVVAAAHSGGATVLEIPAEAELDEPVRLRLHGESSDVVHGHLIVRLGRFARATVVIEHAGTSNYGELVSVITGDGSQLTLVSVQEWDDSANHLAQHDVVVGRDASVRHITVTIGGGIVRMNTNATYAGPGGSFEGLGVYFADAGQHLEHRLFVDHAVPHCRSNVEYKGALQGDTAHTVWVGDVLIRASAEGTDTYELNRNLVLTDGARADSVPNLEIETGEIEGAGHASATGRFDDEQLFYLMARGIPQDEARRLVVHGFFASVVGRIGVPEIEERLMEAIERELSAGAA</sequence>
<reference evidence="5" key="1">
    <citation type="journal article" date="2019" name="Int. J. Syst. Evol. Microbiol.">
        <title>The Global Catalogue of Microorganisms (GCM) 10K type strain sequencing project: providing services to taxonomists for standard genome sequencing and annotation.</title>
        <authorList>
            <consortium name="The Broad Institute Genomics Platform"/>
            <consortium name="The Broad Institute Genome Sequencing Center for Infectious Disease"/>
            <person name="Wu L."/>
            <person name="Ma J."/>
        </authorList>
    </citation>
    <scope>NUCLEOTIDE SEQUENCE [LARGE SCALE GENOMIC DNA]</scope>
    <source>
        <strain evidence="5">JCM 17738</strain>
    </source>
</reference>
<comment type="caution">
    <text evidence="4">The sequence shown here is derived from an EMBL/GenBank/DDBJ whole genome shotgun (WGS) entry which is preliminary data.</text>
</comment>
<dbReference type="InterPro" id="IPR011542">
    <property type="entry name" value="SUF_FeS_clus_asmbl_SufD"/>
</dbReference>
<evidence type="ECO:0000313" key="5">
    <source>
        <dbReference type="Proteomes" id="UP001500390"/>
    </source>
</evidence>
<dbReference type="NCBIfam" id="TIGR01981">
    <property type="entry name" value="sufD"/>
    <property type="match status" value="1"/>
</dbReference>
<feature type="domain" description="SUF system FeS cluster assembly SufBD core" evidence="3">
    <location>
        <begin position="136"/>
        <end position="362"/>
    </location>
</feature>
<feature type="region of interest" description="Disordered" evidence="2">
    <location>
        <begin position="1"/>
        <end position="30"/>
    </location>
</feature>
<organism evidence="4 5">
    <name type="scientific">Ornithinibacter aureus</name>
    <dbReference type="NCBI Taxonomy" id="622664"/>
    <lineage>
        <taxon>Bacteria</taxon>
        <taxon>Bacillati</taxon>
        <taxon>Actinomycetota</taxon>
        <taxon>Actinomycetes</taxon>
        <taxon>Micrococcales</taxon>
        <taxon>Intrasporangiaceae</taxon>
        <taxon>Ornithinibacter</taxon>
    </lineage>
</organism>
<dbReference type="Pfam" id="PF01458">
    <property type="entry name" value="SUFBD_core"/>
    <property type="match status" value="1"/>
</dbReference>
<dbReference type="SUPFAM" id="SSF101960">
    <property type="entry name" value="Stabilizer of iron transporter SufD"/>
    <property type="match status" value="1"/>
</dbReference>
<dbReference type="PANTHER" id="PTHR43575:SF1">
    <property type="entry name" value="PROTEIN ABCI7, CHLOROPLASTIC"/>
    <property type="match status" value="1"/>
</dbReference>
<evidence type="ECO:0000256" key="1">
    <source>
        <dbReference type="ARBA" id="ARBA00043967"/>
    </source>
</evidence>
<name>A0ABP8JBP5_9MICO</name>
<evidence type="ECO:0000313" key="4">
    <source>
        <dbReference type="EMBL" id="GAA4388226.1"/>
    </source>
</evidence>
<gene>
    <name evidence="4" type="primary">sufD</name>
    <name evidence="4" type="ORF">GCM10023153_03280</name>
</gene>
<dbReference type="InterPro" id="IPR000825">
    <property type="entry name" value="SUF_FeS_clus_asmbl_SufBD_core"/>
</dbReference>
<dbReference type="EMBL" id="BAABFX010000009">
    <property type="protein sequence ID" value="GAA4388226.1"/>
    <property type="molecule type" value="Genomic_DNA"/>
</dbReference>
<dbReference type="InterPro" id="IPR055346">
    <property type="entry name" value="Fe-S_cluster_assembly_SufBD"/>
</dbReference>
<dbReference type="RefSeq" id="WP_159899135.1">
    <property type="nucleotide sequence ID" value="NZ_BAABFX010000009.1"/>
</dbReference>
<evidence type="ECO:0000256" key="2">
    <source>
        <dbReference type="SAM" id="MobiDB-lite"/>
    </source>
</evidence>
<dbReference type="Proteomes" id="UP001500390">
    <property type="component" value="Unassembled WGS sequence"/>
</dbReference>
<protein>
    <submittedName>
        <fullName evidence="4">Fe-S cluster assembly protein SufD</fullName>
    </submittedName>
</protein>